<dbReference type="EMBL" id="BRYB01000405">
    <property type="protein sequence ID" value="GMI29527.1"/>
    <property type="molecule type" value="Genomic_DNA"/>
</dbReference>
<comment type="caution">
    <text evidence="2">The sequence shown here is derived from an EMBL/GenBank/DDBJ whole genome shotgun (WGS) entry which is preliminary data.</text>
</comment>
<accession>A0ABQ6MP18</accession>
<feature type="region of interest" description="Disordered" evidence="1">
    <location>
        <begin position="99"/>
        <end position="159"/>
    </location>
</feature>
<keyword evidence="3" id="KW-1185">Reference proteome</keyword>
<name>A0ABQ6MP18_9STRA</name>
<proteinExistence type="predicted"/>
<sequence>MSTSLPLPPPQEPDDFVVVSDVVSDVESLVSLTSDSEPDSPARLPSAELQVRRRATKALKKASAIPSAFPDPYAGSYEGLSRNRQMTFSKRAASAPCRVRLAPYRPPSSSSRLSPPSLQDVSDSETSVTSALSSATDQSVPAPFSPGVLSLNPNDDESPRDALLRARVDRLRAMRMNGSIVTYIDKEKRRNKSIEQIISKTVTSSDAAASALKSFRSGSCAAPLSAPPPHCPSPGPKLRDLFSLPPKIRSVLSRLISPSSAPSYSQLEIFVLCCLSPSLSSSSSSPPPPPLPPSPLYTYHSLPDRALAFCFVPPESKKKDSGALVRLFLHGISAFHGFTACSKHQGKDGAKTFEVRWGAAEEVAESEAQVTLVDEILKARASGNSI</sequence>
<reference evidence="2 3" key="1">
    <citation type="journal article" date="2023" name="Commun. Biol.">
        <title>Genome analysis of Parmales, the sister group of diatoms, reveals the evolutionary specialization of diatoms from phago-mixotrophs to photoautotrophs.</title>
        <authorList>
            <person name="Ban H."/>
            <person name="Sato S."/>
            <person name="Yoshikawa S."/>
            <person name="Yamada K."/>
            <person name="Nakamura Y."/>
            <person name="Ichinomiya M."/>
            <person name="Sato N."/>
            <person name="Blanc-Mathieu R."/>
            <person name="Endo H."/>
            <person name="Kuwata A."/>
            <person name="Ogata H."/>
        </authorList>
    </citation>
    <scope>NUCLEOTIDE SEQUENCE [LARGE SCALE GENOMIC DNA]</scope>
</reference>
<evidence type="ECO:0000313" key="3">
    <source>
        <dbReference type="Proteomes" id="UP001165060"/>
    </source>
</evidence>
<organism evidence="2 3">
    <name type="scientific">Tetraparma gracilis</name>
    <dbReference type="NCBI Taxonomy" id="2962635"/>
    <lineage>
        <taxon>Eukaryota</taxon>
        <taxon>Sar</taxon>
        <taxon>Stramenopiles</taxon>
        <taxon>Ochrophyta</taxon>
        <taxon>Bolidophyceae</taxon>
        <taxon>Parmales</taxon>
        <taxon>Triparmaceae</taxon>
        <taxon>Tetraparma</taxon>
    </lineage>
</organism>
<dbReference type="Proteomes" id="UP001165060">
    <property type="component" value="Unassembled WGS sequence"/>
</dbReference>
<protein>
    <submittedName>
        <fullName evidence="2">Uncharacterized protein</fullName>
    </submittedName>
</protein>
<feature type="compositionally biased region" description="Low complexity" evidence="1">
    <location>
        <begin position="107"/>
        <end position="118"/>
    </location>
</feature>
<gene>
    <name evidence="2" type="ORF">TeGR_g11885</name>
</gene>
<feature type="compositionally biased region" description="Polar residues" evidence="1">
    <location>
        <begin position="119"/>
        <end position="139"/>
    </location>
</feature>
<evidence type="ECO:0000313" key="2">
    <source>
        <dbReference type="EMBL" id="GMI29527.1"/>
    </source>
</evidence>
<evidence type="ECO:0000256" key="1">
    <source>
        <dbReference type="SAM" id="MobiDB-lite"/>
    </source>
</evidence>